<dbReference type="CDD" id="cd00156">
    <property type="entry name" value="REC"/>
    <property type="match status" value="1"/>
</dbReference>
<dbReference type="EMBL" id="JAUYVI010000004">
    <property type="protein sequence ID" value="MDQ7248530.1"/>
    <property type="molecule type" value="Genomic_DNA"/>
</dbReference>
<dbReference type="SMART" id="SM00448">
    <property type="entry name" value="REC"/>
    <property type="match status" value="1"/>
</dbReference>
<dbReference type="InterPro" id="IPR050595">
    <property type="entry name" value="Bact_response_regulator"/>
</dbReference>
<dbReference type="InterPro" id="IPR011006">
    <property type="entry name" value="CheY-like_superfamily"/>
</dbReference>
<accession>A0ABU0YLC0</accession>
<dbReference type="RefSeq" id="WP_379956010.1">
    <property type="nucleotide sequence ID" value="NZ_JAUYVI010000004.1"/>
</dbReference>
<evidence type="ECO:0000259" key="3">
    <source>
        <dbReference type="PROSITE" id="PS50110"/>
    </source>
</evidence>
<organism evidence="4 5">
    <name type="scientific">Dongia sedimenti</name>
    <dbReference type="NCBI Taxonomy" id="3064282"/>
    <lineage>
        <taxon>Bacteria</taxon>
        <taxon>Pseudomonadati</taxon>
        <taxon>Pseudomonadota</taxon>
        <taxon>Alphaproteobacteria</taxon>
        <taxon>Rhodospirillales</taxon>
        <taxon>Dongiaceae</taxon>
        <taxon>Dongia</taxon>
    </lineage>
</organism>
<dbReference type="PROSITE" id="PS50110">
    <property type="entry name" value="RESPONSE_REGULATORY"/>
    <property type="match status" value="1"/>
</dbReference>
<evidence type="ECO:0000313" key="4">
    <source>
        <dbReference type="EMBL" id="MDQ7248530.1"/>
    </source>
</evidence>
<gene>
    <name evidence="4" type="ORF">Q8A70_12670</name>
</gene>
<evidence type="ECO:0000256" key="2">
    <source>
        <dbReference type="PROSITE-ProRule" id="PRU00169"/>
    </source>
</evidence>
<feature type="modified residue" description="4-aspartylphosphate" evidence="2">
    <location>
        <position position="61"/>
    </location>
</feature>
<dbReference type="PANTHER" id="PTHR44591">
    <property type="entry name" value="STRESS RESPONSE REGULATOR PROTEIN 1"/>
    <property type="match status" value="1"/>
</dbReference>
<dbReference type="PANTHER" id="PTHR44591:SF3">
    <property type="entry name" value="RESPONSE REGULATORY DOMAIN-CONTAINING PROTEIN"/>
    <property type="match status" value="1"/>
</dbReference>
<dbReference type="SUPFAM" id="SSF52172">
    <property type="entry name" value="CheY-like"/>
    <property type="match status" value="1"/>
</dbReference>
<feature type="domain" description="Response regulatory" evidence="3">
    <location>
        <begin position="12"/>
        <end position="129"/>
    </location>
</feature>
<evidence type="ECO:0000256" key="1">
    <source>
        <dbReference type="ARBA" id="ARBA00022553"/>
    </source>
</evidence>
<keyword evidence="5" id="KW-1185">Reference proteome</keyword>
<dbReference type="Gene3D" id="3.40.50.2300">
    <property type="match status" value="1"/>
</dbReference>
<dbReference type="Pfam" id="PF00072">
    <property type="entry name" value="Response_reg"/>
    <property type="match status" value="1"/>
</dbReference>
<protein>
    <submittedName>
        <fullName evidence="4">Response regulator</fullName>
    </submittedName>
</protein>
<reference evidence="5" key="1">
    <citation type="submission" date="2023-08" db="EMBL/GenBank/DDBJ databases">
        <title>Rhodospirillaceae gen. nov., a novel taxon isolated from the Yangtze River Yuezi River estuary sludge.</title>
        <authorList>
            <person name="Ruan L."/>
        </authorList>
    </citation>
    <scope>NUCLEOTIDE SEQUENCE [LARGE SCALE GENOMIC DNA]</scope>
    <source>
        <strain evidence="5">R-7</strain>
    </source>
</reference>
<dbReference type="Proteomes" id="UP001230156">
    <property type="component" value="Unassembled WGS sequence"/>
</dbReference>
<sequence length="138" mass="14568">MSATEMQSGSTTILLVEDDETVRDALSLMLERAGYTVTAAENGLIAAGLLEDWQPNLVITDIFMPDGDGIETLNLVKRRWPSTPVIAISGGSPMLRIDYLQVADDFGAAATVAKPFVGEQFLATIAQVLAGGAAKANL</sequence>
<proteinExistence type="predicted"/>
<comment type="caution">
    <text evidence="4">The sequence shown here is derived from an EMBL/GenBank/DDBJ whole genome shotgun (WGS) entry which is preliminary data.</text>
</comment>
<name>A0ABU0YLC0_9PROT</name>
<dbReference type="InterPro" id="IPR001789">
    <property type="entry name" value="Sig_transdc_resp-reg_receiver"/>
</dbReference>
<evidence type="ECO:0000313" key="5">
    <source>
        <dbReference type="Proteomes" id="UP001230156"/>
    </source>
</evidence>
<keyword evidence="1 2" id="KW-0597">Phosphoprotein</keyword>